<feature type="non-terminal residue" evidence="1">
    <location>
        <position position="1"/>
    </location>
</feature>
<comment type="caution">
    <text evidence="1">The sequence shown here is derived from an EMBL/GenBank/DDBJ whole genome shotgun (WGS) entry which is preliminary data.</text>
</comment>
<dbReference type="AlphaFoldDB" id="A0A815JYQ7"/>
<evidence type="ECO:0000313" key="2">
    <source>
        <dbReference type="EMBL" id="CAF1619273.1"/>
    </source>
</evidence>
<accession>A0A815JYQ7</accession>
<reference evidence="1" key="1">
    <citation type="submission" date="2021-02" db="EMBL/GenBank/DDBJ databases">
        <authorList>
            <person name="Nowell W R."/>
        </authorList>
    </citation>
    <scope>NUCLEOTIDE SEQUENCE</scope>
</reference>
<protein>
    <submittedName>
        <fullName evidence="1">Uncharacterized protein</fullName>
    </submittedName>
</protein>
<evidence type="ECO:0000313" key="1">
    <source>
        <dbReference type="EMBL" id="CAF1388458.1"/>
    </source>
</evidence>
<dbReference type="Proteomes" id="UP000663870">
    <property type="component" value="Unassembled WGS sequence"/>
</dbReference>
<organism evidence="1 3">
    <name type="scientific">Rotaria sordida</name>
    <dbReference type="NCBI Taxonomy" id="392033"/>
    <lineage>
        <taxon>Eukaryota</taxon>
        <taxon>Metazoa</taxon>
        <taxon>Spiralia</taxon>
        <taxon>Gnathifera</taxon>
        <taxon>Rotifera</taxon>
        <taxon>Eurotatoria</taxon>
        <taxon>Bdelloidea</taxon>
        <taxon>Philodinida</taxon>
        <taxon>Philodinidae</taxon>
        <taxon>Rotaria</taxon>
    </lineage>
</organism>
<gene>
    <name evidence="2" type="ORF">JXQ802_LOCUS50388</name>
    <name evidence="1" type="ORF">PYM288_LOCUS34215</name>
</gene>
<proteinExistence type="predicted"/>
<evidence type="ECO:0000313" key="3">
    <source>
        <dbReference type="Proteomes" id="UP000663854"/>
    </source>
</evidence>
<keyword evidence="4" id="KW-1185">Reference proteome</keyword>
<dbReference type="EMBL" id="CAJNOH010005070">
    <property type="protein sequence ID" value="CAF1388458.1"/>
    <property type="molecule type" value="Genomic_DNA"/>
</dbReference>
<name>A0A815JYQ7_9BILA</name>
<sequence>LLTCQSIYLIVINYHIEINRVLTLQNTMQLMHTFIVIFLSICLTSGSHYRGGSISWAIQDNPTELEQNNSSQVLVRVTQRHSWRRSMGLQHYCDESTIAAGFPLIGEGALATGTNNGFHSTIDATVQCTDFNTEFDYSSGERSTDILLPVENRLEFLFTSCCWIPLLPPDTGDGWSMRLAIDTHRRSDGKWNNSPKTTMNPIVRLQIGKTHVIRIPMADSDGDLVRCRWGNTLEECGSVCTPKGVLQSDPCELTYDATQLGYEAVALVIEDFDSDNNVRSSIPLQFLIQIVTGTSNATNSSICTQPPVYIGPWAQGACIGVESNTTMTEHVQVRIPCVNTSTTLANILTVSPLGMIKGPVTQDPSDPNLYTMQIQWIPQADQYGLQQLCMTPADSEQQTGEQVCVTFQVDVRAPEFVLGSMVPTGIVAQSQPVWSISTNRDITPPKRSGVNIRFFKQSNDEEVFRVDVSTDVTVTYQLRQITFYTTGYTWTQGESYYILFDGGVATINESCGVESAPVTNHHFWTFQVATNPTTEETNITTTAPTTATAHPTTTPIMSPSTTTIIHPSTSCPRRLSFGTISNETTSASQPSYVFCFTINSSMADVTISANTWVSCSAWKASGAADPLLELYSESNGHLLAQNDDGDSLPFKNCFAAVLSYRLAKGNYRVVIRNSKCAYGKFELRLSTDNTTHRTSTAQQPSLPSCPRLLSFGTVLNITTNVNESMYTFCFTVNTTWADVTVSSNTWIPCTSWKLSGAVDPLLELYSEPNGRLLAQNDDGSHLALKNCYGAVLSYRLRKGDYRVIVRNPKCGYGTFELRLSAETKNGEK</sequence>
<evidence type="ECO:0000313" key="4">
    <source>
        <dbReference type="Proteomes" id="UP000663870"/>
    </source>
</evidence>
<dbReference type="Proteomes" id="UP000663854">
    <property type="component" value="Unassembled WGS sequence"/>
</dbReference>
<dbReference type="EMBL" id="CAJNOL010006554">
    <property type="protein sequence ID" value="CAF1619273.1"/>
    <property type="molecule type" value="Genomic_DNA"/>
</dbReference>